<dbReference type="PROSITE" id="PS50164">
    <property type="entry name" value="GIY_YIG"/>
    <property type="match status" value="1"/>
</dbReference>
<organism evidence="2 3">
    <name type="scientific">Phytophthora lilii</name>
    <dbReference type="NCBI Taxonomy" id="2077276"/>
    <lineage>
        <taxon>Eukaryota</taxon>
        <taxon>Sar</taxon>
        <taxon>Stramenopiles</taxon>
        <taxon>Oomycota</taxon>
        <taxon>Peronosporomycetes</taxon>
        <taxon>Peronosporales</taxon>
        <taxon>Peronosporaceae</taxon>
        <taxon>Phytophthora</taxon>
    </lineage>
</organism>
<gene>
    <name evidence="2" type="ORF">Plil01_001603400</name>
</gene>
<reference evidence="2" key="1">
    <citation type="submission" date="2023-04" db="EMBL/GenBank/DDBJ databases">
        <title>Phytophthora lilii NBRC 32176.</title>
        <authorList>
            <person name="Ichikawa N."/>
            <person name="Sato H."/>
            <person name="Tonouchi N."/>
        </authorList>
    </citation>
    <scope>NUCLEOTIDE SEQUENCE</scope>
    <source>
        <strain evidence="2">NBRC 32176</strain>
    </source>
</reference>
<feature type="domain" description="GIY-YIG" evidence="1">
    <location>
        <begin position="1"/>
        <end position="77"/>
    </location>
</feature>
<proteinExistence type="predicted"/>
<comment type="caution">
    <text evidence="2">The sequence shown here is derived from an EMBL/GenBank/DDBJ whole genome shotgun (WGS) entry which is preliminary data.</text>
</comment>
<evidence type="ECO:0000313" key="2">
    <source>
        <dbReference type="EMBL" id="GMF38340.1"/>
    </source>
</evidence>
<protein>
    <submittedName>
        <fullName evidence="2">Unnamed protein product</fullName>
    </submittedName>
</protein>
<keyword evidence="3" id="KW-1185">Reference proteome</keyword>
<sequence length="103" mass="12417">MIGKIYKIIHNQSNIIYIGSTFNDLKGRFAQHKADYKRKHNISIYEYFERYGIENFKIILIKEYEVIDRRHLEVYEQLWINKLKPINKAPVVEFLLKEVGSKL</sequence>
<name>A0A9W6XFZ5_9STRA</name>
<evidence type="ECO:0000313" key="3">
    <source>
        <dbReference type="Proteomes" id="UP001165083"/>
    </source>
</evidence>
<dbReference type="Pfam" id="PF01541">
    <property type="entry name" value="GIY-YIG"/>
    <property type="match status" value="1"/>
</dbReference>
<dbReference type="SUPFAM" id="SSF82771">
    <property type="entry name" value="GIY-YIG endonuclease"/>
    <property type="match status" value="1"/>
</dbReference>
<dbReference type="InterPro" id="IPR000305">
    <property type="entry name" value="GIY-YIG_endonuc"/>
</dbReference>
<dbReference type="Gene3D" id="3.40.1440.10">
    <property type="entry name" value="GIY-YIG endonuclease"/>
    <property type="match status" value="1"/>
</dbReference>
<accession>A0A9W6XFZ5</accession>
<dbReference type="SMART" id="SM00465">
    <property type="entry name" value="GIYc"/>
    <property type="match status" value="1"/>
</dbReference>
<dbReference type="InterPro" id="IPR035901">
    <property type="entry name" value="GIY-YIG_endonuc_sf"/>
</dbReference>
<dbReference type="AlphaFoldDB" id="A0A9W6XFZ5"/>
<dbReference type="EMBL" id="BSXW01001661">
    <property type="protein sequence ID" value="GMF38340.1"/>
    <property type="molecule type" value="Genomic_DNA"/>
</dbReference>
<dbReference type="OrthoDB" id="120726at2759"/>
<dbReference type="Proteomes" id="UP001165083">
    <property type="component" value="Unassembled WGS sequence"/>
</dbReference>
<evidence type="ECO:0000259" key="1">
    <source>
        <dbReference type="PROSITE" id="PS50164"/>
    </source>
</evidence>